<organism evidence="1 2">
    <name type="scientific">Selenomonas timonae</name>
    <dbReference type="NCBI Taxonomy" id="2754044"/>
    <lineage>
        <taxon>Bacteria</taxon>
        <taxon>Bacillati</taxon>
        <taxon>Bacillota</taxon>
        <taxon>Negativicutes</taxon>
        <taxon>Selenomonadales</taxon>
        <taxon>Selenomonadaceae</taxon>
        <taxon>Selenomonas</taxon>
    </lineage>
</organism>
<reference evidence="1 2" key="1">
    <citation type="submission" date="2020-07" db="EMBL/GenBank/DDBJ databases">
        <title>Complete genome and description of Selenomonas timonensis sp. nov., a new bacterium isolated from a gingivitis subject.</title>
        <authorList>
            <person name="Antezack A."/>
        </authorList>
    </citation>
    <scope>NUCLEOTIDE SEQUENCE [LARGE SCALE GENOMIC DNA]</scope>
    <source>
        <strain evidence="1 2">Marseille-Q3039</strain>
    </source>
</reference>
<name>A0A7G7VLD1_9FIRM</name>
<dbReference type="FunFam" id="1.10.10.10:FF:000138">
    <property type="entry name" value="Rrf2 family transcriptional regulator"/>
    <property type="match status" value="1"/>
</dbReference>
<dbReference type="InterPro" id="IPR036388">
    <property type="entry name" value="WH-like_DNA-bd_sf"/>
</dbReference>
<dbReference type="KEGG" id="stim:H1B31_02935"/>
<dbReference type="Pfam" id="PF02082">
    <property type="entry name" value="Rrf2"/>
    <property type="match status" value="1"/>
</dbReference>
<dbReference type="AlphaFoldDB" id="A0A7G7VLD1"/>
<dbReference type="PANTHER" id="PTHR33221:SF15">
    <property type="entry name" value="HTH-TYPE TRANSCRIPTIONAL REGULATOR YWGB-RELATED"/>
    <property type="match status" value="1"/>
</dbReference>
<dbReference type="PROSITE" id="PS51197">
    <property type="entry name" value="HTH_RRF2_2"/>
    <property type="match status" value="1"/>
</dbReference>
<accession>A0A7G7VLD1</accession>
<evidence type="ECO:0000313" key="2">
    <source>
        <dbReference type="Proteomes" id="UP000515480"/>
    </source>
</evidence>
<dbReference type="GO" id="GO:0005829">
    <property type="term" value="C:cytosol"/>
    <property type="evidence" value="ECO:0007669"/>
    <property type="project" value="TreeGrafter"/>
</dbReference>
<dbReference type="RefSeq" id="WP_185980845.1">
    <property type="nucleotide sequence ID" value="NZ_CP060204.1"/>
</dbReference>
<keyword evidence="2" id="KW-1185">Reference proteome</keyword>
<proteinExistence type="predicted"/>
<gene>
    <name evidence="1" type="ORF">H1B31_02935</name>
</gene>
<sequence length="146" mass="15792">MQISSRFTIAIHILICVELYGNDAPATSESLAGSIGAHPVVIRRILGQLRRAGLITVARGREGGAHIARPLADITLADVFRAVESIADNTLFSFHENPNPACPVGRSIHTILDGHLAAIQRAMEREMEKTTLADVMNEARVEVDAM</sequence>
<dbReference type="InterPro" id="IPR036390">
    <property type="entry name" value="WH_DNA-bd_sf"/>
</dbReference>
<dbReference type="Gene3D" id="1.10.10.10">
    <property type="entry name" value="Winged helix-like DNA-binding domain superfamily/Winged helix DNA-binding domain"/>
    <property type="match status" value="1"/>
</dbReference>
<dbReference type="Proteomes" id="UP000515480">
    <property type="component" value="Chromosome"/>
</dbReference>
<dbReference type="PANTHER" id="PTHR33221">
    <property type="entry name" value="WINGED HELIX-TURN-HELIX TRANSCRIPTIONAL REGULATOR, RRF2 FAMILY"/>
    <property type="match status" value="1"/>
</dbReference>
<evidence type="ECO:0000313" key="1">
    <source>
        <dbReference type="EMBL" id="QNH54924.1"/>
    </source>
</evidence>
<dbReference type="SUPFAM" id="SSF46785">
    <property type="entry name" value="Winged helix' DNA-binding domain"/>
    <property type="match status" value="1"/>
</dbReference>
<dbReference type="GO" id="GO:0003700">
    <property type="term" value="F:DNA-binding transcription factor activity"/>
    <property type="evidence" value="ECO:0007669"/>
    <property type="project" value="TreeGrafter"/>
</dbReference>
<protein>
    <submittedName>
        <fullName evidence="1">Rrf2 family transcriptional regulator</fullName>
    </submittedName>
</protein>
<dbReference type="EMBL" id="CP060204">
    <property type="protein sequence ID" value="QNH54924.1"/>
    <property type="molecule type" value="Genomic_DNA"/>
</dbReference>
<dbReference type="InterPro" id="IPR000944">
    <property type="entry name" value="Tscrpt_reg_Rrf2"/>
</dbReference>